<comment type="caution">
    <text evidence="1">The sequence shown here is derived from an EMBL/GenBank/DDBJ whole genome shotgun (WGS) entry which is preliminary data.</text>
</comment>
<dbReference type="EMBL" id="CAUYUJ010000693">
    <property type="protein sequence ID" value="CAK0792009.1"/>
    <property type="molecule type" value="Genomic_DNA"/>
</dbReference>
<gene>
    <name evidence="1" type="ORF">PCOR1329_LOCUS2745</name>
</gene>
<feature type="non-terminal residue" evidence="1">
    <location>
        <position position="182"/>
    </location>
</feature>
<evidence type="ECO:0000313" key="2">
    <source>
        <dbReference type="Proteomes" id="UP001189429"/>
    </source>
</evidence>
<organism evidence="1 2">
    <name type="scientific">Prorocentrum cordatum</name>
    <dbReference type="NCBI Taxonomy" id="2364126"/>
    <lineage>
        <taxon>Eukaryota</taxon>
        <taxon>Sar</taxon>
        <taxon>Alveolata</taxon>
        <taxon>Dinophyceae</taxon>
        <taxon>Prorocentrales</taxon>
        <taxon>Prorocentraceae</taxon>
        <taxon>Prorocentrum</taxon>
    </lineage>
</organism>
<dbReference type="Proteomes" id="UP001189429">
    <property type="component" value="Unassembled WGS sequence"/>
</dbReference>
<name>A0ABN9PGE1_9DINO</name>
<sequence>MRPSRAAHGAAAGRRCRPAEDVARVAAALSAPALLGEVLRCCQADAPDTCCTSSSTAMPLDCVGFASPLDEELVGEAAPPRPCSAFGPARTEDAAGREEDSGGNIQRLLREFAGDVALDEGIPVEACFDGQAPRRSLLRMDRRLSQLELWPAEGLHGEPPAGAWVVVPLRQTGPVAKGDADQ</sequence>
<keyword evidence="2" id="KW-1185">Reference proteome</keyword>
<proteinExistence type="predicted"/>
<evidence type="ECO:0000313" key="1">
    <source>
        <dbReference type="EMBL" id="CAK0792009.1"/>
    </source>
</evidence>
<protein>
    <submittedName>
        <fullName evidence="1">Uncharacterized protein</fullName>
    </submittedName>
</protein>
<reference evidence="1" key="1">
    <citation type="submission" date="2023-10" db="EMBL/GenBank/DDBJ databases">
        <authorList>
            <person name="Chen Y."/>
            <person name="Shah S."/>
            <person name="Dougan E. K."/>
            <person name="Thang M."/>
            <person name="Chan C."/>
        </authorList>
    </citation>
    <scope>NUCLEOTIDE SEQUENCE [LARGE SCALE GENOMIC DNA]</scope>
</reference>
<accession>A0ABN9PGE1</accession>